<dbReference type="EMBL" id="CM037151">
    <property type="protein sequence ID" value="KAH7843737.1"/>
    <property type="molecule type" value="Genomic_DNA"/>
</dbReference>
<evidence type="ECO:0000313" key="1">
    <source>
        <dbReference type="EMBL" id="KAH7843737.1"/>
    </source>
</evidence>
<gene>
    <name evidence="1" type="ORF">Vadar_020199</name>
</gene>
<organism evidence="1 2">
    <name type="scientific">Vaccinium darrowii</name>
    <dbReference type="NCBI Taxonomy" id="229202"/>
    <lineage>
        <taxon>Eukaryota</taxon>
        <taxon>Viridiplantae</taxon>
        <taxon>Streptophyta</taxon>
        <taxon>Embryophyta</taxon>
        <taxon>Tracheophyta</taxon>
        <taxon>Spermatophyta</taxon>
        <taxon>Magnoliopsida</taxon>
        <taxon>eudicotyledons</taxon>
        <taxon>Gunneridae</taxon>
        <taxon>Pentapetalae</taxon>
        <taxon>asterids</taxon>
        <taxon>Ericales</taxon>
        <taxon>Ericaceae</taxon>
        <taxon>Vaccinioideae</taxon>
        <taxon>Vaccinieae</taxon>
        <taxon>Vaccinium</taxon>
    </lineage>
</organism>
<reference evidence="1 2" key="1">
    <citation type="journal article" date="2021" name="Hortic Res">
        <title>High-quality reference genome and annotation aids understanding of berry development for evergreen blueberry (Vaccinium darrowii).</title>
        <authorList>
            <person name="Yu J."/>
            <person name="Hulse-Kemp A.M."/>
            <person name="Babiker E."/>
            <person name="Staton M."/>
        </authorList>
    </citation>
    <scope>NUCLEOTIDE SEQUENCE [LARGE SCALE GENOMIC DNA]</scope>
    <source>
        <strain evidence="2">cv. NJ 8807/NJ 8810</strain>
        <tissue evidence="1">Young leaf</tissue>
    </source>
</reference>
<sequence length="83" mass="9815">MGKEKFRVEYTTLLKENQKGPLKEVVRASELRPVPPEIRVSSFNMLDKMDAYNLDGWWMGWVTGRKDGLKYIVHFECSRDDYD</sequence>
<evidence type="ECO:0000313" key="2">
    <source>
        <dbReference type="Proteomes" id="UP000828048"/>
    </source>
</evidence>
<name>A0ACB7XRW3_9ERIC</name>
<keyword evidence="2" id="KW-1185">Reference proteome</keyword>
<dbReference type="Proteomes" id="UP000828048">
    <property type="component" value="Chromosome 1"/>
</dbReference>
<protein>
    <submittedName>
        <fullName evidence="1">Uncharacterized protein</fullName>
    </submittedName>
</protein>
<comment type="caution">
    <text evidence="1">The sequence shown here is derived from an EMBL/GenBank/DDBJ whole genome shotgun (WGS) entry which is preliminary data.</text>
</comment>
<accession>A0ACB7XRW3</accession>
<proteinExistence type="predicted"/>